<protein>
    <submittedName>
        <fullName evidence="2">Capsular polysaccharide transport system ATP-binding protein</fullName>
    </submittedName>
</protein>
<dbReference type="PROSITE" id="PS50893">
    <property type="entry name" value="ABC_TRANSPORTER_2"/>
    <property type="match status" value="1"/>
</dbReference>
<keyword evidence="2" id="KW-0547">Nucleotide-binding</keyword>
<dbReference type="AlphaFoldDB" id="A0A7W8X9P3"/>
<sequence length="241" mass="26900">MTISFTNVHKTLRKKNARTKVLEGADAEFIPDRLTGILAPPGSGKTTIANLTTGKLRPDLGRVRRSSLVSFPVAAGGVFNGALTGRENLAFLCRVFGFDPVPIIRFVVDFTEIGKAIDKPFKDLNRDERTKLMFTSCYAIPFETYIVDESLIGGRGSFRVRCEELVLERMQSAGFLVLTSSPNLIRKYCRDIFIVDNFKILEMNSIEEAEAWFGAERLRDGNGELELVGETEENNELNPRG</sequence>
<dbReference type="GO" id="GO:0005524">
    <property type="term" value="F:ATP binding"/>
    <property type="evidence" value="ECO:0007669"/>
    <property type="project" value="UniProtKB-KW"/>
</dbReference>
<dbReference type="PANTHER" id="PTHR46743:SF2">
    <property type="entry name" value="TEICHOIC ACIDS EXPORT ATP-BINDING PROTEIN TAGH"/>
    <property type="match status" value="1"/>
</dbReference>
<keyword evidence="2" id="KW-0067">ATP-binding</keyword>
<comment type="caution">
    <text evidence="2">The sequence shown here is derived from an EMBL/GenBank/DDBJ whole genome shotgun (WGS) entry which is preliminary data.</text>
</comment>
<dbReference type="RefSeq" id="WP_018329092.1">
    <property type="nucleotide sequence ID" value="NZ_JACHBK010000008.1"/>
</dbReference>
<gene>
    <name evidence="2" type="ORF">GGD55_003586</name>
</gene>
<organism evidence="2 3">
    <name type="scientific">Rhizobium giardinii</name>
    <dbReference type="NCBI Taxonomy" id="56731"/>
    <lineage>
        <taxon>Bacteria</taxon>
        <taxon>Pseudomonadati</taxon>
        <taxon>Pseudomonadota</taxon>
        <taxon>Alphaproteobacteria</taxon>
        <taxon>Hyphomicrobiales</taxon>
        <taxon>Rhizobiaceae</taxon>
        <taxon>Rhizobium/Agrobacterium group</taxon>
        <taxon>Rhizobium</taxon>
    </lineage>
</organism>
<dbReference type="InterPro" id="IPR050683">
    <property type="entry name" value="Bact_Polysacc_Export_ATP-bd"/>
</dbReference>
<dbReference type="Proteomes" id="UP000585507">
    <property type="component" value="Unassembled WGS sequence"/>
</dbReference>
<keyword evidence="3" id="KW-1185">Reference proteome</keyword>
<dbReference type="InterPro" id="IPR027417">
    <property type="entry name" value="P-loop_NTPase"/>
</dbReference>
<dbReference type="EMBL" id="JACHBK010000008">
    <property type="protein sequence ID" value="MBB5536871.1"/>
    <property type="molecule type" value="Genomic_DNA"/>
</dbReference>
<feature type="domain" description="ABC transporter" evidence="1">
    <location>
        <begin position="3"/>
        <end position="222"/>
    </location>
</feature>
<dbReference type="InterPro" id="IPR003439">
    <property type="entry name" value="ABC_transporter-like_ATP-bd"/>
</dbReference>
<dbReference type="Gene3D" id="3.40.50.300">
    <property type="entry name" value="P-loop containing nucleotide triphosphate hydrolases"/>
    <property type="match status" value="1"/>
</dbReference>
<dbReference type="SUPFAM" id="SSF52540">
    <property type="entry name" value="P-loop containing nucleoside triphosphate hydrolases"/>
    <property type="match status" value="1"/>
</dbReference>
<proteinExistence type="predicted"/>
<name>A0A7W8X9P3_9HYPH</name>
<evidence type="ECO:0000313" key="2">
    <source>
        <dbReference type="EMBL" id="MBB5536871.1"/>
    </source>
</evidence>
<dbReference type="GO" id="GO:0016887">
    <property type="term" value="F:ATP hydrolysis activity"/>
    <property type="evidence" value="ECO:0007669"/>
    <property type="project" value="InterPro"/>
</dbReference>
<evidence type="ECO:0000313" key="3">
    <source>
        <dbReference type="Proteomes" id="UP000585507"/>
    </source>
</evidence>
<dbReference type="PANTHER" id="PTHR46743">
    <property type="entry name" value="TEICHOIC ACIDS EXPORT ATP-BINDING PROTEIN TAGH"/>
    <property type="match status" value="1"/>
</dbReference>
<reference evidence="2 3" key="1">
    <citation type="submission" date="2020-08" db="EMBL/GenBank/DDBJ databases">
        <title>Genomic Encyclopedia of Type Strains, Phase IV (KMG-V): Genome sequencing to study the core and pangenomes of soil and plant-associated prokaryotes.</title>
        <authorList>
            <person name="Whitman W."/>
        </authorList>
    </citation>
    <scope>NUCLEOTIDE SEQUENCE [LARGE SCALE GENOMIC DNA]</scope>
    <source>
        <strain evidence="2 3">SEMIA 4084</strain>
    </source>
</reference>
<accession>A0A7W8X9P3</accession>
<evidence type="ECO:0000259" key="1">
    <source>
        <dbReference type="PROSITE" id="PS50893"/>
    </source>
</evidence>